<name>A0AAD4QZ21_9BILA</name>
<accession>A0AAD4QZ21</accession>
<reference evidence="2" key="1">
    <citation type="submission" date="2022-01" db="EMBL/GenBank/DDBJ databases">
        <title>Genome Sequence Resource for Two Populations of Ditylenchus destructor, the Migratory Endoparasitic Phytonematode.</title>
        <authorList>
            <person name="Zhang H."/>
            <person name="Lin R."/>
            <person name="Xie B."/>
        </authorList>
    </citation>
    <scope>NUCLEOTIDE SEQUENCE</scope>
    <source>
        <strain evidence="2">BazhouSP</strain>
    </source>
</reference>
<evidence type="ECO:0000313" key="3">
    <source>
        <dbReference type="Proteomes" id="UP001201812"/>
    </source>
</evidence>
<evidence type="ECO:0000256" key="1">
    <source>
        <dbReference type="SAM" id="MobiDB-lite"/>
    </source>
</evidence>
<organism evidence="2 3">
    <name type="scientific">Ditylenchus destructor</name>
    <dbReference type="NCBI Taxonomy" id="166010"/>
    <lineage>
        <taxon>Eukaryota</taxon>
        <taxon>Metazoa</taxon>
        <taxon>Ecdysozoa</taxon>
        <taxon>Nematoda</taxon>
        <taxon>Chromadorea</taxon>
        <taxon>Rhabditida</taxon>
        <taxon>Tylenchina</taxon>
        <taxon>Tylenchomorpha</taxon>
        <taxon>Sphaerularioidea</taxon>
        <taxon>Anguinidae</taxon>
        <taxon>Anguininae</taxon>
        <taxon>Ditylenchus</taxon>
    </lineage>
</organism>
<dbReference type="Proteomes" id="UP001201812">
    <property type="component" value="Unassembled WGS sequence"/>
</dbReference>
<proteinExistence type="predicted"/>
<dbReference type="AlphaFoldDB" id="A0AAD4QZ21"/>
<keyword evidence="3" id="KW-1185">Reference proteome</keyword>
<dbReference type="InterPro" id="IPR012340">
    <property type="entry name" value="NA-bd_OB-fold"/>
</dbReference>
<protein>
    <submittedName>
        <fullName evidence="2">Uncharacterized protein</fullName>
    </submittedName>
</protein>
<dbReference type="Gene3D" id="2.40.50.140">
    <property type="entry name" value="Nucleic acid-binding proteins"/>
    <property type="match status" value="1"/>
</dbReference>
<comment type="caution">
    <text evidence="2">The sequence shown here is derived from an EMBL/GenBank/DDBJ whole genome shotgun (WGS) entry which is preliminary data.</text>
</comment>
<evidence type="ECO:0000313" key="2">
    <source>
        <dbReference type="EMBL" id="KAI1699052.1"/>
    </source>
</evidence>
<dbReference type="EMBL" id="JAKKPZ010000194">
    <property type="protein sequence ID" value="KAI1699052.1"/>
    <property type="molecule type" value="Genomic_DNA"/>
</dbReference>
<sequence>MAPVLKKTRTVISSSSSDEEDIIVRKRKLRDQTPDSESNDVPTQRYELRSAERKRRGAVIESSSSSSESDDDDDEEGESEDDSVIEEMVSDSEDAEDLPERKMASNEFLEGLEPETLLSRVTMRVFKIKEISTNYSAGHRTYLTTVVLKNDNGTTVELLGWDDLGKELQKLIKFRTYTFCDIVVQSDRGYNQCNAQYQFKFTSKSRYEKCKIN</sequence>
<gene>
    <name evidence="2" type="ORF">DdX_17571</name>
</gene>
<feature type="region of interest" description="Disordered" evidence="1">
    <location>
        <begin position="1"/>
        <end position="100"/>
    </location>
</feature>
<feature type="compositionally biased region" description="Acidic residues" evidence="1">
    <location>
        <begin position="68"/>
        <end position="97"/>
    </location>
</feature>